<dbReference type="RefSeq" id="XP_002950048.1">
    <property type="nucleotide sequence ID" value="XM_002950002.1"/>
</dbReference>
<name>D8TUI8_VOLCA</name>
<protein>
    <submittedName>
        <fullName evidence="1">Uncharacterized protein</fullName>
    </submittedName>
</protein>
<dbReference type="Proteomes" id="UP000001058">
    <property type="component" value="Unassembled WGS sequence"/>
</dbReference>
<evidence type="ECO:0000313" key="1">
    <source>
        <dbReference type="EMBL" id="EFJ48716.1"/>
    </source>
</evidence>
<evidence type="ECO:0000313" key="2">
    <source>
        <dbReference type="Proteomes" id="UP000001058"/>
    </source>
</evidence>
<sequence>MCNPDQNAGDWITQYDIVEQGTSLELKDTDMIGRCKSECRTIARACELITEDIDLTDLSAMLYKGKKRAAITNWLCYDATDACSRKPPPFSAGQRVDEVHEPLDEDEVRNTRMMRDMEAMGLSGSLYNTDTLSEELEEMQDVYGDDPDFAQALK</sequence>
<dbReference type="EMBL" id="GL378338">
    <property type="protein sequence ID" value="EFJ48716.1"/>
    <property type="molecule type" value="Genomic_DNA"/>
</dbReference>
<dbReference type="OrthoDB" id="202851at2759"/>
<feature type="non-terminal residue" evidence="1">
    <location>
        <position position="154"/>
    </location>
</feature>
<proteinExistence type="predicted"/>
<dbReference type="eggNOG" id="ENOG502QUBV">
    <property type="taxonomic scope" value="Eukaryota"/>
</dbReference>
<dbReference type="GeneID" id="9619633"/>
<keyword evidence="2" id="KW-1185">Reference proteome</keyword>
<gene>
    <name evidence="1" type="ORF">VOLCADRAFT_104574</name>
</gene>
<accession>D8TUI8</accession>
<dbReference type="PANTHER" id="PTHR36058">
    <property type="entry name" value="NUCLEOPHOSMIN"/>
    <property type="match status" value="1"/>
</dbReference>
<dbReference type="PANTHER" id="PTHR36058:SF1">
    <property type="entry name" value="NUCLEOPHOSMIN"/>
    <property type="match status" value="1"/>
</dbReference>
<dbReference type="AlphaFoldDB" id="D8TUI8"/>
<dbReference type="KEGG" id="vcn:VOLCADRAFT_104574"/>
<dbReference type="InParanoid" id="D8TUI8"/>
<organism evidence="2">
    <name type="scientific">Volvox carteri f. nagariensis</name>
    <dbReference type="NCBI Taxonomy" id="3068"/>
    <lineage>
        <taxon>Eukaryota</taxon>
        <taxon>Viridiplantae</taxon>
        <taxon>Chlorophyta</taxon>
        <taxon>core chlorophytes</taxon>
        <taxon>Chlorophyceae</taxon>
        <taxon>CS clade</taxon>
        <taxon>Chlamydomonadales</taxon>
        <taxon>Volvocaceae</taxon>
        <taxon>Volvox</taxon>
    </lineage>
</organism>
<reference evidence="1 2" key="1">
    <citation type="journal article" date="2010" name="Science">
        <title>Genomic analysis of organismal complexity in the multicellular green alga Volvox carteri.</title>
        <authorList>
            <person name="Prochnik S.E."/>
            <person name="Umen J."/>
            <person name="Nedelcu A.M."/>
            <person name="Hallmann A."/>
            <person name="Miller S.M."/>
            <person name="Nishii I."/>
            <person name="Ferris P."/>
            <person name="Kuo A."/>
            <person name="Mitros T."/>
            <person name="Fritz-Laylin L.K."/>
            <person name="Hellsten U."/>
            <person name="Chapman J."/>
            <person name="Simakov O."/>
            <person name="Rensing S.A."/>
            <person name="Terry A."/>
            <person name="Pangilinan J."/>
            <person name="Kapitonov V."/>
            <person name="Jurka J."/>
            <person name="Salamov A."/>
            <person name="Shapiro H."/>
            <person name="Schmutz J."/>
            <person name="Grimwood J."/>
            <person name="Lindquist E."/>
            <person name="Lucas S."/>
            <person name="Grigoriev I.V."/>
            <person name="Schmitt R."/>
            <person name="Kirk D."/>
            <person name="Rokhsar D.S."/>
        </authorList>
    </citation>
    <scope>NUCLEOTIDE SEQUENCE [LARGE SCALE GENOMIC DNA]</scope>
    <source>
        <strain evidence="2">f. Nagariensis / Eve</strain>
    </source>
</reference>